<name>A0ABS8UFP2_9GAMM</name>
<protein>
    <submittedName>
        <fullName evidence="1">YkgJ family cysteine cluster protein</fullName>
    </submittedName>
</protein>
<dbReference type="RefSeq" id="WP_232136356.1">
    <property type="nucleotide sequence ID" value="NZ_CP089507.1"/>
</dbReference>
<accession>A0ABS8UFP2</accession>
<reference evidence="1" key="2">
    <citation type="journal article" date="2022" name="Syst. Appl. Microbiol.">
        <title>Physiological and genomic characterisation of Luteimonas fraxinea sp. nov., a bacterial species associated with trees tolerant to ash dieback.</title>
        <authorList>
            <person name="Ulrich K."/>
            <person name="Becker R."/>
            <person name="Behrendt U."/>
            <person name="Kube M."/>
            <person name="Schneck V."/>
            <person name="Ulrich A."/>
        </authorList>
    </citation>
    <scope>NUCLEOTIDE SEQUENCE</scope>
    <source>
        <strain evidence="1">A1P009</strain>
    </source>
</reference>
<dbReference type="Proteomes" id="UP001430360">
    <property type="component" value="Unassembled WGS sequence"/>
</dbReference>
<gene>
    <name evidence="1" type="ORF">LTT95_10315</name>
</gene>
<dbReference type="InterPro" id="IPR005358">
    <property type="entry name" value="Puta_zinc/iron-chelating_dom"/>
</dbReference>
<evidence type="ECO:0000313" key="2">
    <source>
        <dbReference type="Proteomes" id="UP001430360"/>
    </source>
</evidence>
<keyword evidence="2" id="KW-1185">Reference proteome</keyword>
<evidence type="ECO:0000313" key="1">
    <source>
        <dbReference type="EMBL" id="MCD9097330.1"/>
    </source>
</evidence>
<proteinExistence type="predicted"/>
<comment type="caution">
    <text evidence="1">The sequence shown here is derived from an EMBL/GenBank/DDBJ whole genome shotgun (WGS) entry which is preliminary data.</text>
</comment>
<sequence>MRHPCMTCGACCSQYRVSMHWMDTDASGGVVPHALTETFGPHQVVMRGTWQSQPRCVALDAEIGTSSRCTIHAVRPQACRDVQASWESGAASPQCDRARVAHGLPALTVADWVSTIDVVLVDAIAPEALFGGASNSYAGAVPIV</sequence>
<dbReference type="EMBL" id="JAJQKU010000003">
    <property type="protein sequence ID" value="MCD9097330.1"/>
    <property type="molecule type" value="Genomic_DNA"/>
</dbReference>
<dbReference type="Pfam" id="PF03692">
    <property type="entry name" value="CxxCxxCC"/>
    <property type="match status" value="1"/>
</dbReference>
<reference evidence="1" key="1">
    <citation type="submission" date="2021-12" db="EMBL/GenBank/DDBJ databases">
        <authorList>
            <person name="Ulrich A."/>
        </authorList>
    </citation>
    <scope>NUCLEOTIDE SEQUENCE</scope>
    <source>
        <strain evidence="1">A1P009</strain>
    </source>
</reference>
<organism evidence="1 2">
    <name type="scientific">Luteimonas fraxinea</name>
    <dbReference type="NCBI Taxonomy" id="2901869"/>
    <lineage>
        <taxon>Bacteria</taxon>
        <taxon>Pseudomonadati</taxon>
        <taxon>Pseudomonadota</taxon>
        <taxon>Gammaproteobacteria</taxon>
        <taxon>Lysobacterales</taxon>
        <taxon>Lysobacteraceae</taxon>
        <taxon>Luteimonas</taxon>
    </lineage>
</organism>